<feature type="domain" description="Cullin family profile" evidence="9">
    <location>
        <begin position="492"/>
        <end position="711"/>
    </location>
</feature>
<dbReference type="SMART" id="SM01013">
    <property type="entry name" value="APC2"/>
    <property type="match status" value="1"/>
</dbReference>
<comment type="caution">
    <text evidence="10">The sequence shown here is derived from an EMBL/GenBank/DDBJ whole genome shotgun (WGS) entry which is preliminary data.</text>
</comment>
<evidence type="ECO:0000256" key="3">
    <source>
        <dbReference type="ARBA" id="ARBA00022776"/>
    </source>
</evidence>
<dbReference type="Pfam" id="PF00888">
    <property type="entry name" value="Cullin"/>
    <property type="match status" value="1"/>
</dbReference>
<dbReference type="InterPro" id="IPR036388">
    <property type="entry name" value="WH-like_DNA-bd_sf"/>
</dbReference>
<dbReference type="InterPro" id="IPR057975">
    <property type="entry name" value="TPR_ANAPC2"/>
</dbReference>
<sequence length="825" mass="92997">MDPDWEKINQLQSAVDNIRESFQSELNSSSSFQGEFEPSFQTSADVPEIQNDELLDLAEDLLESSLSITCETFWQHVTGCSGRQWQAALNRLQKLLSAHEALLRTISPSSEARLISAHRVAFRVAFTSTWPLQVAENLKDYFQKTWDQSFRGAPDQSQTEWWCAGLIGPVPRVLALLESREDHPGNLGVERQADKIPATSIDEDVVMGLAEEEEEAEAEDVDEDMENDLTGLSMVSKAMHSLGLQAPWVDLAKSFFTAKVAQLLEERCRSEYQENLLDRLIRLFYSAMLRWLRGIFGLPLWAPSQANAQEESWLLLARGALLRFFEAFLEVRLGEAFDMVRDFPDSAPALLDLRRCLARTGRFSPLVIALREQIGKRLLIAGAHTRDVIKVYIKTIKALRLVDPRGLLLEGVSTPIREYLKKRKDTVRCIITALTEDSDLQEELQLGAEEASKAKLQAGQAPHEPPDLAGEDFEASDDEEDPDAWLPDPIDADSQPLRRKADVVSLLVGIYGSKEMFIKEYKEMLADRLLGNPTYSTERETQNLELLKTRFGDAALTHCEVMLQDIKDSKRINSNIQQKEKDADQTGPLSLGQMHPLVLSQHYWPSALSKVDLPRFRLPAPLENALADYSLAYGKTKSNRAVQWKRSHGLVEITVQFADRSLNVTVTPIHYAVLACFSEAKGSPTRLSLEELMSQLELPEVLVRKRVAFWVAKGVLKEVSANLYELQESAPEDIQSGHMDDEENSPGPPPGRRQELRACEPFVQGMLKNYSALPLARIHNFLQRFMMEPAYTLSEKQLRDFLAQLVEEGKLDFDGSCYVLVNGPD</sequence>
<feature type="region of interest" description="Disordered" evidence="8">
    <location>
        <begin position="451"/>
        <end position="493"/>
    </location>
</feature>
<reference evidence="10 11" key="1">
    <citation type="submission" date="2024-02" db="EMBL/GenBank/DDBJ databases">
        <authorList>
            <person name="Chen Y."/>
            <person name="Shah S."/>
            <person name="Dougan E. K."/>
            <person name="Thang M."/>
            <person name="Chan C."/>
        </authorList>
    </citation>
    <scope>NUCLEOTIDE SEQUENCE [LARGE SCALE GENOMIC DNA]</scope>
</reference>
<evidence type="ECO:0000256" key="5">
    <source>
        <dbReference type="ARBA" id="ARBA00023306"/>
    </source>
</evidence>
<dbReference type="Gene3D" id="3.30.230.130">
    <property type="entry name" value="Cullin, Chain C, Domain 2"/>
    <property type="match status" value="1"/>
</dbReference>
<evidence type="ECO:0000256" key="2">
    <source>
        <dbReference type="ARBA" id="ARBA00022618"/>
    </source>
</evidence>
<protein>
    <recommendedName>
        <fullName evidence="1">Anaphase-promoting complex subunit 2</fullName>
    </recommendedName>
</protein>
<dbReference type="PANTHER" id="PTHR45957:SF1">
    <property type="entry name" value="ANAPHASE-PROMOTING COMPLEX SUBUNIT 2"/>
    <property type="match status" value="1"/>
</dbReference>
<evidence type="ECO:0000256" key="7">
    <source>
        <dbReference type="RuleBase" id="RU003829"/>
    </source>
</evidence>
<dbReference type="Pfam" id="PF25773">
    <property type="entry name" value="TPR_ANAPC2"/>
    <property type="match status" value="1"/>
</dbReference>
<dbReference type="InterPro" id="IPR016158">
    <property type="entry name" value="Cullin_homology"/>
</dbReference>
<keyword evidence="3" id="KW-0498">Mitosis</keyword>
<keyword evidence="2" id="KW-0132">Cell division</keyword>
<keyword evidence="4" id="KW-0833">Ubl conjugation pathway</keyword>
<feature type="region of interest" description="Disordered" evidence="8">
    <location>
        <begin position="735"/>
        <end position="755"/>
    </location>
</feature>
<dbReference type="InterPro" id="IPR059120">
    <property type="entry name" value="Cullin-like_AB"/>
</dbReference>
<dbReference type="Gene3D" id="1.20.1310.10">
    <property type="entry name" value="Cullin Repeats"/>
    <property type="match status" value="1"/>
</dbReference>
<dbReference type="EMBL" id="CAXAMM010035147">
    <property type="protein sequence ID" value="CAK9073880.1"/>
    <property type="molecule type" value="Genomic_DNA"/>
</dbReference>
<evidence type="ECO:0000259" key="9">
    <source>
        <dbReference type="PROSITE" id="PS50069"/>
    </source>
</evidence>
<keyword evidence="11" id="KW-1185">Reference proteome</keyword>
<comment type="similarity">
    <text evidence="6 7">Belongs to the cullin family.</text>
</comment>
<dbReference type="InterPro" id="IPR036390">
    <property type="entry name" value="WH_DNA-bd_sf"/>
</dbReference>
<dbReference type="InterPro" id="IPR044554">
    <property type="entry name" value="ANAPC2"/>
</dbReference>
<dbReference type="PROSITE" id="PS50069">
    <property type="entry name" value="CULLIN_2"/>
    <property type="match status" value="1"/>
</dbReference>
<dbReference type="InterPro" id="IPR036317">
    <property type="entry name" value="Cullin_homology_sf"/>
</dbReference>
<accession>A0ABP0PGN6</accession>
<feature type="compositionally biased region" description="Acidic residues" evidence="8">
    <location>
        <begin position="469"/>
        <end position="483"/>
    </location>
</feature>
<dbReference type="SMART" id="SM00182">
    <property type="entry name" value="CULLIN"/>
    <property type="match status" value="1"/>
</dbReference>
<dbReference type="SUPFAM" id="SSF75632">
    <property type="entry name" value="Cullin homology domain"/>
    <property type="match status" value="1"/>
</dbReference>
<organism evidence="10 11">
    <name type="scientific">Durusdinium trenchii</name>
    <dbReference type="NCBI Taxonomy" id="1381693"/>
    <lineage>
        <taxon>Eukaryota</taxon>
        <taxon>Sar</taxon>
        <taxon>Alveolata</taxon>
        <taxon>Dinophyceae</taxon>
        <taxon>Suessiales</taxon>
        <taxon>Symbiodiniaceae</taxon>
        <taxon>Durusdinium</taxon>
    </lineage>
</organism>
<dbReference type="Gene3D" id="1.10.10.10">
    <property type="entry name" value="Winged helix-like DNA-binding domain superfamily/Winged helix DNA-binding domain"/>
    <property type="match status" value="1"/>
</dbReference>
<evidence type="ECO:0000313" key="11">
    <source>
        <dbReference type="Proteomes" id="UP001642464"/>
    </source>
</evidence>
<dbReference type="Pfam" id="PF08672">
    <property type="entry name" value="ANAPC2"/>
    <property type="match status" value="1"/>
</dbReference>
<evidence type="ECO:0000256" key="4">
    <source>
        <dbReference type="ARBA" id="ARBA00022786"/>
    </source>
</evidence>
<dbReference type="Proteomes" id="UP001642464">
    <property type="component" value="Unassembled WGS sequence"/>
</dbReference>
<dbReference type="InterPro" id="IPR001373">
    <property type="entry name" value="Cullin_N"/>
</dbReference>
<gene>
    <name evidence="10" type="ORF">SCF082_LOCUS36073</name>
</gene>
<evidence type="ECO:0000256" key="8">
    <source>
        <dbReference type="SAM" id="MobiDB-lite"/>
    </source>
</evidence>
<proteinExistence type="inferred from homology"/>
<evidence type="ECO:0000256" key="1">
    <source>
        <dbReference type="ARBA" id="ARBA00016068"/>
    </source>
</evidence>
<dbReference type="Pfam" id="PF26557">
    <property type="entry name" value="Cullin_AB"/>
    <property type="match status" value="1"/>
</dbReference>
<evidence type="ECO:0000256" key="6">
    <source>
        <dbReference type="PROSITE-ProRule" id="PRU00330"/>
    </source>
</evidence>
<evidence type="ECO:0000313" key="10">
    <source>
        <dbReference type="EMBL" id="CAK9073880.1"/>
    </source>
</evidence>
<keyword evidence="5" id="KW-0131">Cell cycle</keyword>
<dbReference type="SUPFAM" id="SSF46785">
    <property type="entry name" value="Winged helix' DNA-binding domain"/>
    <property type="match status" value="1"/>
</dbReference>
<dbReference type="PANTHER" id="PTHR45957">
    <property type="entry name" value="ANAPHASE-PROMOTING COMPLEX SUBUNIT 2"/>
    <property type="match status" value="1"/>
</dbReference>
<dbReference type="InterPro" id="IPR014786">
    <property type="entry name" value="ANAPC2_C"/>
</dbReference>
<name>A0ABP0PGN6_9DINO</name>